<gene>
    <name evidence="1" type="primary">bioD_0</name>
    <name evidence="1" type="ORF">CM83_25136</name>
    <name evidence="2" type="ORF">g.18420</name>
</gene>
<dbReference type="EMBL" id="GBHO01021968">
    <property type="protein sequence ID" value="JAG21636.1"/>
    <property type="molecule type" value="Transcribed_RNA"/>
</dbReference>
<protein>
    <submittedName>
        <fullName evidence="1">ATP-dependent dethiobiotin synthetase BioD</fullName>
    </submittedName>
</protein>
<accession>A0A0A9XPV2</accession>
<organism evidence="1">
    <name type="scientific">Lygus hesperus</name>
    <name type="common">Western plant bug</name>
    <dbReference type="NCBI Taxonomy" id="30085"/>
    <lineage>
        <taxon>Eukaryota</taxon>
        <taxon>Metazoa</taxon>
        <taxon>Ecdysozoa</taxon>
        <taxon>Arthropoda</taxon>
        <taxon>Hexapoda</taxon>
        <taxon>Insecta</taxon>
        <taxon>Pterygota</taxon>
        <taxon>Neoptera</taxon>
        <taxon>Paraneoptera</taxon>
        <taxon>Hemiptera</taxon>
        <taxon>Heteroptera</taxon>
        <taxon>Panheteroptera</taxon>
        <taxon>Cimicomorpha</taxon>
        <taxon>Miridae</taxon>
        <taxon>Mirini</taxon>
        <taxon>Lygus</taxon>
    </lineage>
</organism>
<proteinExistence type="predicted"/>
<name>A0A0A9XPV2_LYGHE</name>
<evidence type="ECO:0000313" key="1">
    <source>
        <dbReference type="EMBL" id="JAG21636.1"/>
    </source>
</evidence>
<evidence type="ECO:0000313" key="2">
    <source>
        <dbReference type="EMBL" id="JAQ11522.1"/>
    </source>
</evidence>
<dbReference type="AlphaFoldDB" id="A0A0A9XPV2"/>
<reference evidence="1" key="2">
    <citation type="submission" date="2014-07" db="EMBL/GenBank/DDBJ databases">
        <authorList>
            <person name="Hull J."/>
        </authorList>
    </citation>
    <scope>NUCLEOTIDE SEQUENCE</scope>
</reference>
<reference evidence="1" key="1">
    <citation type="journal article" date="2014" name="PLoS ONE">
        <title>Transcriptome-Based Identification of ABC Transporters in the Western Tarnished Plant Bug Lygus hesperus.</title>
        <authorList>
            <person name="Hull J.J."/>
            <person name="Chaney K."/>
            <person name="Geib S.M."/>
            <person name="Fabrick J.A."/>
            <person name="Brent C.S."/>
            <person name="Walsh D."/>
            <person name="Lavine L.C."/>
        </authorList>
    </citation>
    <scope>NUCLEOTIDE SEQUENCE</scope>
</reference>
<dbReference type="EMBL" id="GDHC01007107">
    <property type="protein sequence ID" value="JAQ11522.1"/>
    <property type="molecule type" value="Transcribed_RNA"/>
</dbReference>
<reference evidence="2" key="3">
    <citation type="journal article" date="2016" name="Gigascience">
        <title>De novo construction of an expanded transcriptome assembly for the western tarnished plant bug, Lygus hesperus.</title>
        <authorList>
            <person name="Tassone E.E."/>
            <person name="Geib S.M."/>
            <person name="Hall B."/>
            <person name="Fabrick J.A."/>
            <person name="Brent C.S."/>
            <person name="Hull J.J."/>
        </authorList>
    </citation>
    <scope>NUCLEOTIDE SEQUENCE</scope>
</reference>
<sequence>MYSSIATPNNKIPITPIEIINNSTNSSHHHDEMSVFESNDLQRHHKHQQNYEQQNGLFVPLTITQRVTTVDEVIDTQMRDKHPYCYEYDNNSQSCHHMHTLKDNEAATTLSHMPAQ</sequence>